<sequence>MGGWNNQSDRDLLLAIIAEGSLKSIDWEAVAKRMGSQGYTFTKEGCRQPEITETLYLLFLLQSIQSFSASQLKCNELTYSSQHFMKIKKESAARSPSAKNALRKPRTPSKGTKGNAKDAMYDKNQGSNSFGDLDDDEEDLMEDSPSKKRKMKMELKEEEDEWRGGSEKHMLFKVEDSRKENGYIDLVNEDLYEA</sequence>
<gene>
    <name evidence="2" type="ORF">B7463_g2925</name>
</gene>
<dbReference type="Proteomes" id="UP000258309">
    <property type="component" value="Unassembled WGS sequence"/>
</dbReference>
<proteinExistence type="predicted"/>
<evidence type="ECO:0000256" key="1">
    <source>
        <dbReference type="SAM" id="MobiDB-lite"/>
    </source>
</evidence>
<organism evidence="2 3">
    <name type="scientific">Scytalidium lignicola</name>
    <name type="common">Hyphomycete</name>
    <dbReference type="NCBI Taxonomy" id="5539"/>
    <lineage>
        <taxon>Eukaryota</taxon>
        <taxon>Fungi</taxon>
        <taxon>Dikarya</taxon>
        <taxon>Ascomycota</taxon>
        <taxon>Pezizomycotina</taxon>
        <taxon>Leotiomycetes</taxon>
        <taxon>Leotiomycetes incertae sedis</taxon>
        <taxon>Scytalidium</taxon>
    </lineage>
</organism>
<accession>A0A3E2HJ34</accession>
<dbReference type="OrthoDB" id="4525115at2759"/>
<name>A0A3E2HJ34_SCYLI</name>
<keyword evidence="3" id="KW-1185">Reference proteome</keyword>
<evidence type="ECO:0000313" key="2">
    <source>
        <dbReference type="EMBL" id="RFU33417.1"/>
    </source>
</evidence>
<feature type="region of interest" description="Disordered" evidence="1">
    <location>
        <begin position="88"/>
        <end position="164"/>
    </location>
</feature>
<feature type="non-terminal residue" evidence="2">
    <location>
        <position position="1"/>
    </location>
</feature>
<dbReference type="STRING" id="5539.A0A3E2HJ34"/>
<feature type="compositionally biased region" description="Acidic residues" evidence="1">
    <location>
        <begin position="132"/>
        <end position="142"/>
    </location>
</feature>
<evidence type="ECO:0000313" key="3">
    <source>
        <dbReference type="Proteomes" id="UP000258309"/>
    </source>
</evidence>
<comment type="caution">
    <text evidence="2">The sequence shown here is derived from an EMBL/GenBank/DDBJ whole genome shotgun (WGS) entry which is preliminary data.</text>
</comment>
<dbReference type="OMA" id="FTHEGCR"/>
<dbReference type="AlphaFoldDB" id="A0A3E2HJ34"/>
<reference evidence="2 3" key="1">
    <citation type="submission" date="2018-05" db="EMBL/GenBank/DDBJ databases">
        <title>Draft genome sequence of Scytalidium lignicola DSM 105466, a ubiquitous saprotrophic fungus.</title>
        <authorList>
            <person name="Buettner E."/>
            <person name="Gebauer A.M."/>
            <person name="Hofrichter M."/>
            <person name="Liers C."/>
            <person name="Kellner H."/>
        </authorList>
    </citation>
    <scope>NUCLEOTIDE SEQUENCE [LARGE SCALE GENOMIC DNA]</scope>
    <source>
        <strain evidence="2 3">DSM 105466</strain>
    </source>
</reference>
<protein>
    <submittedName>
        <fullName evidence="2">Uncharacterized protein</fullName>
    </submittedName>
</protein>
<dbReference type="EMBL" id="NCSJ02000036">
    <property type="protein sequence ID" value="RFU33417.1"/>
    <property type="molecule type" value="Genomic_DNA"/>
</dbReference>
<feature type="non-terminal residue" evidence="2">
    <location>
        <position position="194"/>
    </location>
</feature>